<sequence length="204" mass="22192">VRAIIVVRCNHLLRGHSGVRFEIIAYLLRLLDLGITPVVPLRGLISASGDLMPLAYIAGILEGNPDIKVHWEREKNGKTVVISAAEALDVARLKPIVLGPKEGLGLLNGAAASAAVASIAIYNTNQLAILCQSIVGISYEALLRNTENYYHFVAAIRPHSGQLEITRNIRHFVRGSSLLETSETKNRTCTGLFQDRYALRGASQ</sequence>
<dbReference type="InterPro" id="IPR024083">
    <property type="entry name" value="Fumarase/histidase_N"/>
</dbReference>
<dbReference type="SUPFAM" id="SSF48557">
    <property type="entry name" value="L-aspartase-like"/>
    <property type="match status" value="1"/>
</dbReference>
<dbReference type="STRING" id="1316194.A0A1Q5UD07"/>
<dbReference type="EMBL" id="MNBE01000357">
    <property type="protein sequence ID" value="OKP10341.1"/>
    <property type="molecule type" value="Genomic_DNA"/>
</dbReference>
<name>A0A1Q5UD07_9EURO</name>
<comment type="similarity">
    <text evidence="1">Belongs to the PAL/histidase family.</text>
</comment>
<evidence type="ECO:0000313" key="3">
    <source>
        <dbReference type="Proteomes" id="UP000186955"/>
    </source>
</evidence>
<feature type="non-terminal residue" evidence="2">
    <location>
        <position position="1"/>
    </location>
</feature>
<dbReference type="InterPro" id="IPR008948">
    <property type="entry name" value="L-Aspartase-like"/>
</dbReference>
<dbReference type="InterPro" id="IPR001106">
    <property type="entry name" value="Aromatic_Lyase"/>
</dbReference>
<gene>
    <name evidence="2" type="ORF">PENSUB_4234</name>
</gene>
<proteinExistence type="inferred from homology"/>
<reference evidence="2 3" key="1">
    <citation type="submission" date="2016-10" db="EMBL/GenBank/DDBJ databases">
        <title>Genome sequence of the ascomycete fungus Penicillium subrubescens.</title>
        <authorList>
            <person name="De Vries R.P."/>
            <person name="Peng M."/>
            <person name="Dilokpimol A."/>
            <person name="Hilden K."/>
            <person name="Makela M.R."/>
            <person name="Grigoriev I."/>
            <person name="Riley R."/>
            <person name="Granchi Z."/>
        </authorList>
    </citation>
    <scope>NUCLEOTIDE SEQUENCE [LARGE SCALE GENOMIC DNA]</scope>
    <source>
        <strain evidence="2 3">CBS 132785</strain>
    </source>
</reference>
<accession>A0A1Q5UD07</accession>
<dbReference type="Gene3D" id="1.10.275.10">
    <property type="entry name" value="Fumarase/aspartase (N-terminal domain)"/>
    <property type="match status" value="1"/>
</dbReference>
<dbReference type="AlphaFoldDB" id="A0A1Q5UD07"/>
<dbReference type="Proteomes" id="UP000186955">
    <property type="component" value="Unassembled WGS sequence"/>
</dbReference>
<keyword evidence="2" id="KW-0456">Lyase</keyword>
<dbReference type="Gene3D" id="1.20.200.10">
    <property type="entry name" value="Fumarase/aspartase (Central domain)"/>
    <property type="match status" value="1"/>
</dbReference>
<evidence type="ECO:0000256" key="1">
    <source>
        <dbReference type="ARBA" id="ARBA00007238"/>
    </source>
</evidence>
<dbReference type="Pfam" id="PF00221">
    <property type="entry name" value="Lyase_aromatic"/>
    <property type="match status" value="1"/>
</dbReference>
<keyword evidence="3" id="KW-1185">Reference proteome</keyword>
<comment type="caution">
    <text evidence="2">The sequence shown here is derived from an EMBL/GenBank/DDBJ whole genome shotgun (WGS) entry which is preliminary data.</text>
</comment>
<dbReference type="PANTHER" id="PTHR10362">
    <property type="entry name" value="HISTIDINE AMMONIA-LYASE"/>
    <property type="match status" value="1"/>
</dbReference>
<dbReference type="GO" id="GO:0016829">
    <property type="term" value="F:lyase activity"/>
    <property type="evidence" value="ECO:0007669"/>
    <property type="project" value="UniProtKB-KW"/>
</dbReference>
<organism evidence="2 3">
    <name type="scientific">Penicillium subrubescens</name>
    <dbReference type="NCBI Taxonomy" id="1316194"/>
    <lineage>
        <taxon>Eukaryota</taxon>
        <taxon>Fungi</taxon>
        <taxon>Dikarya</taxon>
        <taxon>Ascomycota</taxon>
        <taxon>Pezizomycotina</taxon>
        <taxon>Eurotiomycetes</taxon>
        <taxon>Eurotiomycetidae</taxon>
        <taxon>Eurotiales</taxon>
        <taxon>Aspergillaceae</taxon>
        <taxon>Penicillium</taxon>
    </lineage>
</organism>
<protein>
    <submittedName>
        <fullName evidence="2">Phenylalanine/tyrosine ammonia-lyase</fullName>
    </submittedName>
</protein>
<evidence type="ECO:0000313" key="2">
    <source>
        <dbReference type="EMBL" id="OKP10341.1"/>
    </source>
</evidence>